<dbReference type="PANTHER" id="PTHR42194">
    <property type="entry name" value="UPF0276 PROTEIN HI_1600"/>
    <property type="match status" value="1"/>
</dbReference>
<organism evidence="2 3">
    <name type="scientific">Rhodoferax lithotrophicus</name>
    <dbReference type="NCBI Taxonomy" id="2798804"/>
    <lineage>
        <taxon>Bacteria</taxon>
        <taxon>Pseudomonadati</taxon>
        <taxon>Pseudomonadota</taxon>
        <taxon>Betaproteobacteria</taxon>
        <taxon>Burkholderiales</taxon>
        <taxon>Comamonadaceae</taxon>
        <taxon>Rhodoferax</taxon>
    </lineage>
</organism>
<dbReference type="RefSeq" id="WP_223906599.1">
    <property type="nucleotide sequence ID" value="NZ_AP024238.1"/>
</dbReference>
<reference evidence="2 3" key="1">
    <citation type="journal article" date="2021" name="Microbiol. Spectr.">
        <title>A Single Bacterium Capable of Oxidation and Reduction of Iron at Circumneutral pH.</title>
        <authorList>
            <person name="Kato S."/>
            <person name="Ohkuma M."/>
        </authorList>
    </citation>
    <scope>NUCLEOTIDE SEQUENCE [LARGE SCALE GENOMIC DNA]</scope>
    <source>
        <strain evidence="2 3">MIZ03</strain>
    </source>
</reference>
<gene>
    <name evidence="2" type="ORF">MIZ03_0117</name>
</gene>
<sequence length="599" mass="65385">MSNVGIGWRQPHYLELLVRQPALDFLEVHSENFFAQGGAALAVLTRARADYAISLHGVGLSLGSSVGLDSWHLEQLAQLVERIDPVRVSDHASFARGQWPSPQGTRTIHAADLLPIPFSPQALNVLCANVQQVQDRLQRRFMVENLSAYVQWKTPADQPPLSEPEFLSTLAQRTGCTLLIDVNNIYVNARNAQIRGECADPLQSCLSWLDAIAPQHVGEIHLAGHCHVRPSAGEPLAHEIVIDDHGSRVCPAVWQLYQHAVARFGTVPSLIEWDTDVPGLDVLLDEAACARSFQQAAQKLPPPMAFPPPQRAELHMQQLADQQQALLATLFDWPPDDAIQNIASYAYTSRARGLKVYQSNAHVLAQRALLAAYPVLAQVLGDDSFAALSRAFWHAQPPERGDIAQWGGQLGPFVHDSAQLQDTPYLGDLARLEWALHQAASAPDGVAEATSFALLASHEASKLRLQLSPGCALICSDWPVASLWAAHVDHGVSFGQLHQRLNPPSAETALVWRAGLRPRVQAIGRQEQQFLRALLCGHSLGQALDGLPASVDAADPWRIDTWLAQAVQGGLLLGVTELNQVNPVDRYTIADHDPTVPTC</sequence>
<dbReference type="Gene3D" id="1.10.150.690">
    <property type="entry name" value="DUF2063"/>
    <property type="match status" value="1"/>
</dbReference>
<dbReference type="InterPro" id="IPR007801">
    <property type="entry name" value="MbnB/TglH/ChrH"/>
</dbReference>
<accession>A0ABM7MGC0</accession>
<dbReference type="PANTHER" id="PTHR42194:SF1">
    <property type="entry name" value="UPF0276 PROTEIN HI_1600"/>
    <property type="match status" value="1"/>
</dbReference>
<protein>
    <recommendedName>
        <fullName evidence="1">Putative DNA-binding domain-containing protein</fullName>
    </recommendedName>
</protein>
<dbReference type="InterPro" id="IPR044922">
    <property type="entry name" value="DUF2063_N_sf"/>
</dbReference>
<dbReference type="Pfam" id="PF09836">
    <property type="entry name" value="DUF2063"/>
    <property type="match status" value="1"/>
</dbReference>
<name>A0ABM7MGC0_9BURK</name>
<dbReference type="Gene3D" id="3.20.20.150">
    <property type="entry name" value="Divalent-metal-dependent TIM barrel enzymes"/>
    <property type="match status" value="1"/>
</dbReference>
<feature type="domain" description="Putative DNA-binding" evidence="1">
    <location>
        <begin position="322"/>
        <end position="413"/>
    </location>
</feature>
<dbReference type="Proteomes" id="UP000824366">
    <property type="component" value="Chromosome"/>
</dbReference>
<evidence type="ECO:0000313" key="2">
    <source>
        <dbReference type="EMBL" id="BCO25257.1"/>
    </source>
</evidence>
<evidence type="ECO:0000313" key="3">
    <source>
        <dbReference type="Proteomes" id="UP000824366"/>
    </source>
</evidence>
<dbReference type="Pfam" id="PF05114">
    <property type="entry name" value="MbnB_TglH_ChrH"/>
    <property type="match status" value="1"/>
</dbReference>
<dbReference type="NCBIfam" id="NF003818">
    <property type="entry name" value="PRK05409.1"/>
    <property type="match status" value="1"/>
</dbReference>
<keyword evidence="3" id="KW-1185">Reference proteome</keyword>
<proteinExistence type="predicted"/>
<dbReference type="EMBL" id="AP024238">
    <property type="protein sequence ID" value="BCO25257.1"/>
    <property type="molecule type" value="Genomic_DNA"/>
</dbReference>
<dbReference type="InterPro" id="IPR018640">
    <property type="entry name" value="DUF2063"/>
</dbReference>
<evidence type="ECO:0000259" key="1">
    <source>
        <dbReference type="Pfam" id="PF09836"/>
    </source>
</evidence>